<reference evidence="1" key="1">
    <citation type="submission" date="2022-03" db="EMBL/GenBank/DDBJ databases">
        <authorList>
            <person name="Sayadi A."/>
        </authorList>
    </citation>
    <scope>NUCLEOTIDE SEQUENCE</scope>
</reference>
<dbReference type="OrthoDB" id="6766291at2759"/>
<comment type="caution">
    <text evidence="1">The sequence shown here is derived from an EMBL/GenBank/DDBJ whole genome shotgun (WGS) entry which is preliminary data.</text>
</comment>
<dbReference type="Proteomes" id="UP001152888">
    <property type="component" value="Unassembled WGS sequence"/>
</dbReference>
<gene>
    <name evidence="1" type="ORF">ACAOBT_LOCUS7411</name>
</gene>
<name>A0A9P0K6P7_ACAOB</name>
<proteinExistence type="predicted"/>
<dbReference type="AlphaFoldDB" id="A0A9P0K6P7"/>
<dbReference type="PANTHER" id="PTHR47326">
    <property type="entry name" value="TRANSPOSABLE ELEMENT TC3 TRANSPOSASE-LIKE PROTEIN"/>
    <property type="match status" value="1"/>
</dbReference>
<organism evidence="1 2">
    <name type="scientific">Acanthoscelides obtectus</name>
    <name type="common">Bean weevil</name>
    <name type="synonym">Bruchus obtectus</name>
    <dbReference type="NCBI Taxonomy" id="200917"/>
    <lineage>
        <taxon>Eukaryota</taxon>
        <taxon>Metazoa</taxon>
        <taxon>Ecdysozoa</taxon>
        <taxon>Arthropoda</taxon>
        <taxon>Hexapoda</taxon>
        <taxon>Insecta</taxon>
        <taxon>Pterygota</taxon>
        <taxon>Neoptera</taxon>
        <taxon>Endopterygota</taxon>
        <taxon>Coleoptera</taxon>
        <taxon>Polyphaga</taxon>
        <taxon>Cucujiformia</taxon>
        <taxon>Chrysomeloidea</taxon>
        <taxon>Chrysomelidae</taxon>
        <taxon>Bruchinae</taxon>
        <taxon>Bruchini</taxon>
        <taxon>Acanthoscelides</taxon>
    </lineage>
</organism>
<dbReference type="EMBL" id="CAKOFQ010006744">
    <property type="protein sequence ID" value="CAH1967458.1"/>
    <property type="molecule type" value="Genomic_DNA"/>
</dbReference>
<accession>A0A9P0K6P7</accession>
<dbReference type="Gene3D" id="3.30.420.10">
    <property type="entry name" value="Ribonuclease H-like superfamily/Ribonuclease H"/>
    <property type="match status" value="1"/>
</dbReference>
<sequence>MSTCKLGCMCTSNMMAHLSHYHNRVRNYLDTWSNNRWIGRDGPISWPPRSPDMTPMDFFLWSYVKQEVYRYPPSTSENMKERIKDDFLNIREHMLREVQRSFIQRLRLCIQHGGDIFEQFL</sequence>
<dbReference type="PANTHER" id="PTHR47326:SF1">
    <property type="entry name" value="HTH PSQ-TYPE DOMAIN-CONTAINING PROTEIN"/>
    <property type="match status" value="1"/>
</dbReference>
<dbReference type="InterPro" id="IPR036397">
    <property type="entry name" value="RNaseH_sf"/>
</dbReference>
<protein>
    <submittedName>
        <fullName evidence="1">Uncharacterized protein</fullName>
    </submittedName>
</protein>
<keyword evidence="2" id="KW-1185">Reference proteome</keyword>
<evidence type="ECO:0000313" key="1">
    <source>
        <dbReference type="EMBL" id="CAH1967458.1"/>
    </source>
</evidence>
<evidence type="ECO:0000313" key="2">
    <source>
        <dbReference type="Proteomes" id="UP001152888"/>
    </source>
</evidence>
<dbReference type="GO" id="GO:0003676">
    <property type="term" value="F:nucleic acid binding"/>
    <property type="evidence" value="ECO:0007669"/>
    <property type="project" value="InterPro"/>
</dbReference>